<protein>
    <submittedName>
        <fullName evidence="1">Uncharacterized protein</fullName>
    </submittedName>
</protein>
<organism evidence="1 2">
    <name type="scientific">Alternaria gaisen</name>
    <dbReference type="NCBI Taxonomy" id="167740"/>
    <lineage>
        <taxon>Eukaryota</taxon>
        <taxon>Fungi</taxon>
        <taxon>Dikarya</taxon>
        <taxon>Ascomycota</taxon>
        <taxon>Pezizomycotina</taxon>
        <taxon>Dothideomycetes</taxon>
        <taxon>Pleosporomycetidae</taxon>
        <taxon>Pleosporales</taxon>
        <taxon>Pleosporineae</taxon>
        <taxon>Pleosporaceae</taxon>
        <taxon>Alternaria</taxon>
        <taxon>Alternaria sect. Alternaria</taxon>
    </lineage>
</organism>
<sequence>MAIKAGDLVATVPGSSPTMISDGKRRTTGNTFYDTPFQPNPDYDVDAALLDNTQ</sequence>
<keyword evidence="2" id="KW-1185">Reference proteome</keyword>
<accession>A0ACB6F734</accession>
<reference evidence="1 2" key="1">
    <citation type="journal article" date="2019" name="bioRxiv">
        <title>Genomics, evolutionary history and diagnostics of the Alternaria alternata species group including apple and Asian pear pathotypes.</title>
        <authorList>
            <person name="Armitage A.D."/>
            <person name="Cockerton H.M."/>
            <person name="Sreenivasaprasad S."/>
            <person name="Woodhall J.W."/>
            <person name="Lane C.R."/>
            <person name="Harrison R.J."/>
            <person name="Clarkson J.P."/>
        </authorList>
    </citation>
    <scope>NUCLEOTIDE SEQUENCE [LARGE SCALE GENOMIC DNA]</scope>
    <source>
        <strain evidence="1 2">FERA 650</strain>
    </source>
</reference>
<evidence type="ECO:0000313" key="1">
    <source>
        <dbReference type="EMBL" id="KAB2100251.1"/>
    </source>
</evidence>
<dbReference type="EMBL" id="PDWZ02000013">
    <property type="protein sequence ID" value="KAB2100251.1"/>
    <property type="molecule type" value="Genomic_DNA"/>
</dbReference>
<comment type="caution">
    <text evidence="1">The sequence shown here is derived from an EMBL/GenBank/DDBJ whole genome shotgun (WGS) entry which is preliminary data.</text>
</comment>
<dbReference type="Proteomes" id="UP000293547">
    <property type="component" value="Unassembled WGS sequence"/>
</dbReference>
<name>A0ACB6F734_9PLEO</name>
<evidence type="ECO:0000313" key="2">
    <source>
        <dbReference type="Proteomes" id="UP000293547"/>
    </source>
</evidence>
<proteinExistence type="predicted"/>
<gene>
    <name evidence="1" type="ORF">AG0111_0g11335</name>
</gene>